<dbReference type="Proteomes" id="UP000239899">
    <property type="component" value="Unassembled WGS sequence"/>
</dbReference>
<dbReference type="Pfam" id="PF21010">
    <property type="entry name" value="HA2_C"/>
    <property type="match status" value="1"/>
</dbReference>
<dbReference type="InterPro" id="IPR011709">
    <property type="entry name" value="DEAD-box_helicase_OB_fold"/>
</dbReference>
<dbReference type="Gene3D" id="1.20.120.1080">
    <property type="match status" value="1"/>
</dbReference>
<comment type="catalytic activity">
    <reaction evidence="11">
        <text>ATP + H2O = ADP + phosphate + H(+)</text>
        <dbReference type="Rhea" id="RHEA:13065"/>
        <dbReference type="ChEBI" id="CHEBI:15377"/>
        <dbReference type="ChEBI" id="CHEBI:15378"/>
        <dbReference type="ChEBI" id="CHEBI:30616"/>
        <dbReference type="ChEBI" id="CHEBI:43474"/>
        <dbReference type="ChEBI" id="CHEBI:456216"/>
        <dbReference type="EC" id="3.6.4.13"/>
    </reaction>
</comment>
<dbReference type="PANTHER" id="PTHR18934:SF246">
    <property type="entry name" value="DEXH-BOX ATP-DEPENDENT RNA HELICASE DEXH4, CHLOROPLASTIC-RELATED"/>
    <property type="match status" value="1"/>
</dbReference>
<evidence type="ECO:0000256" key="12">
    <source>
        <dbReference type="ARBA" id="ARBA00060772"/>
    </source>
</evidence>
<feature type="region of interest" description="Disordered" evidence="13">
    <location>
        <begin position="338"/>
        <end position="397"/>
    </location>
</feature>
<feature type="region of interest" description="Disordered" evidence="13">
    <location>
        <begin position="438"/>
        <end position="459"/>
    </location>
</feature>
<keyword evidence="5" id="KW-0547">Nucleotide-binding</keyword>
<dbReference type="InterPro" id="IPR001650">
    <property type="entry name" value="Helicase_C-like"/>
</dbReference>
<comment type="caution">
    <text evidence="16">The sequence shown here is derived from an EMBL/GenBank/DDBJ whole genome shotgun (WGS) entry which is preliminary data.</text>
</comment>
<dbReference type="CDD" id="cd18791">
    <property type="entry name" value="SF2_C_RHA"/>
    <property type="match status" value="1"/>
</dbReference>
<dbReference type="InterPro" id="IPR027417">
    <property type="entry name" value="P-loop_NTPase"/>
</dbReference>
<dbReference type="EMBL" id="LHPG02000005">
    <property type="protein sequence ID" value="PRW58696.1"/>
    <property type="molecule type" value="Genomic_DNA"/>
</dbReference>
<evidence type="ECO:0000256" key="8">
    <source>
        <dbReference type="ARBA" id="ARBA00022840"/>
    </source>
</evidence>
<reference evidence="16 17" key="1">
    <citation type="journal article" date="2018" name="Plant J.">
        <title>Genome sequences of Chlorella sorokiniana UTEX 1602 and Micractinium conductrix SAG 241.80: implications to maltose excretion by a green alga.</title>
        <authorList>
            <person name="Arriola M.B."/>
            <person name="Velmurugan N."/>
            <person name="Zhang Y."/>
            <person name="Plunkett M.H."/>
            <person name="Hondzo H."/>
            <person name="Barney B.M."/>
        </authorList>
    </citation>
    <scope>NUCLEOTIDE SEQUENCE [LARGE SCALE GENOMIC DNA]</scope>
    <source>
        <strain evidence="17">UTEX 1602</strain>
    </source>
</reference>
<feature type="domain" description="Helicase C-terminal" evidence="15">
    <location>
        <begin position="978"/>
        <end position="1154"/>
    </location>
</feature>
<dbReference type="InterPro" id="IPR011545">
    <property type="entry name" value="DEAD/DEAH_box_helicase_dom"/>
</dbReference>
<dbReference type="FunFam" id="1.20.120.1080:FF:000002">
    <property type="entry name" value="Putative ATP-dependent RNA helicase DHX36"/>
    <property type="match status" value="1"/>
</dbReference>
<dbReference type="Pfam" id="PF26026">
    <property type="entry name" value="RNA_hel_CTD"/>
    <property type="match status" value="1"/>
</dbReference>
<dbReference type="SMART" id="SM00847">
    <property type="entry name" value="HA2"/>
    <property type="match status" value="1"/>
</dbReference>
<dbReference type="GO" id="GO:0016787">
    <property type="term" value="F:hydrolase activity"/>
    <property type="evidence" value="ECO:0007669"/>
    <property type="project" value="UniProtKB-KW"/>
</dbReference>
<dbReference type="Pfam" id="PF00271">
    <property type="entry name" value="Helicase_C"/>
    <property type="match status" value="1"/>
</dbReference>
<feature type="region of interest" description="Disordered" evidence="13">
    <location>
        <begin position="502"/>
        <end position="521"/>
    </location>
</feature>
<dbReference type="InterPro" id="IPR056890">
    <property type="entry name" value="UBA_DHX29-like"/>
</dbReference>
<evidence type="ECO:0000256" key="10">
    <source>
        <dbReference type="ARBA" id="ARBA00023054"/>
    </source>
</evidence>
<comment type="similarity">
    <text evidence="1">Belongs to the DEAD box helicase family. DEAH subfamily.</text>
</comment>
<evidence type="ECO:0000256" key="5">
    <source>
        <dbReference type="ARBA" id="ARBA00022741"/>
    </source>
</evidence>
<feature type="compositionally biased region" description="Low complexity" evidence="13">
    <location>
        <begin position="360"/>
        <end position="372"/>
    </location>
</feature>
<dbReference type="FunFam" id="3.40.50.300:FF:000325">
    <property type="entry name" value="ATP-dependent RNA helicase DHX29"/>
    <property type="match status" value="1"/>
</dbReference>
<dbReference type="InterPro" id="IPR059023">
    <property type="entry name" value="RNA_hel_CTD"/>
</dbReference>
<feature type="compositionally biased region" description="Low complexity" evidence="13">
    <location>
        <begin position="47"/>
        <end position="56"/>
    </location>
</feature>
<dbReference type="Pfam" id="PF24899">
    <property type="entry name" value="UBA_DHX29"/>
    <property type="match status" value="1"/>
</dbReference>
<feature type="region of interest" description="Disordered" evidence="13">
    <location>
        <begin position="212"/>
        <end position="234"/>
    </location>
</feature>
<keyword evidence="7 16" id="KW-0347">Helicase</keyword>
<sequence length="1521" mass="161651">MPPKQKAHSAAQAASKKKSSAVEIPHAVEQRIRAALQSLDVPWAEAAPATQAAAGASQRDTAAPAGGLPSEQQLLELYASLAQQGFEGQHVEAALAALPLPALSLETALDWLLLHLEAAQLPKRYVAQARAAGGSVDVKHVAQAPSAADAAAEQWSQQDAAAAAAAAAAAQAELEAQRAAAAERAAAEAAAAEAARAKEEEQRRAWIMQYMQESSEDESEDGGSSRVDSESDASSIEDWELHAGDLRQVEAAKAAKKAERARQQLSREDRVRLIASEMARAKADAAAAKASGNQAQQKACGQLIGQLRQEMRALGISDADLEAAAGPAEPTVQVAPLPAAASAAADQEEEAEEAQREEAGAAAGSSGQELAADGAPQREASADSDSEEEAGGLGFDLFGDSSAVEGAEVVKSKLSRAEKLAAAAAKAAAAAAAAAAQAGGGGGRKKGKQPAAPKVETQQPKALLQQHCQRCGWAAPRFERLLHGGMRLEGGGYRYSVAVEQGAGKGPKRRQQQQQQGPRTFGLREADDGWERIEDAQNAAATRALFELAASDATLQDSYSPLLLQLPPLFQELWLQWEEEGEDEAAAAAAAAETEEALAARQAFVQRLLSSAAAQQAAAQQPDSWEEAAAEDGQAGGWQQELLGAIAAAKGSAEAQHQQTAAQQRDSERLLQEQQAWRASEEGQRWVAERAKLPVVEIREQLVAALQAHDVCVVSGETGSGKTTQVPQYILEAAIDNSSGGACSIVCTQPRRIAAMSVAERVAAERGEAGPGQPGCKVGYHVRLDAATTRDTRLLFCTAGILLRRLAGDPALLAVSHVLVDEVHERTLQGDFLMALLRDLVAVRRAAGRPLKVVLMSATLDSSLFADYFASCPVLHAQGRTFPVEQLFLEDCYEATGYVLDADSPAALCPQWDRRAQRRIAATAGSKNLRAVQAGWGDAAADAGPLNPHFKEEALAGYSPSVVRNLAILDEDRLDFELLEALVAHIDESNEGQEGSILVFLPGMGEIQELQERLLGSRRFRANAQWVVPLHSTVSPSEQRQAFRVPPRGVRKVVLATNIAETSLTIEDVVWVVDAGKLKERRYDASRGMSLLVEDWVSAASAKQRRGRAGRVRPGVCYGLYTRDRFDHRMRRYQAPEMVRVPLEELVLQIHLLRLGRAGAFLARVLQPPPEKSVAGAIRTLQEVGALSPAEELTPLGHHLAALPVDARIGKLLLLAASLGCLAPALTIAACLSYKSPFAGGAQQDAADRARAALAAPGSGTIAAGQQSDHLLMVAAVDGWLAARDKGGHRGAREYSRRHFLSEQTLDMLADMRWQYATMLADIGVVAGPGRGGGSGGGRGCTWMDDPAAAFNRYAGHPAVVKAVLLAALYPNVAVMDDEAAPGKRPGWHDGTGEVALHPSSICHPLETQQFQRPYLTYLEKVRTSRTFIRDCTVASPLAILLFGGSLAVAHDSSYVQVDGWLRIRAPAQTAVVIKRLRAALDALLERKVRQPGLRLDEAGGQLIGSLVELLDGEEAALRWQ</sequence>
<dbReference type="Pfam" id="PF07717">
    <property type="entry name" value="OB_NTP_bind"/>
    <property type="match status" value="1"/>
</dbReference>
<dbReference type="InterPro" id="IPR014001">
    <property type="entry name" value="Helicase_ATP-bd"/>
</dbReference>
<keyword evidence="8" id="KW-0067">ATP-binding</keyword>
<dbReference type="InterPro" id="IPR048333">
    <property type="entry name" value="HA2_WH"/>
</dbReference>
<evidence type="ECO:0000256" key="3">
    <source>
        <dbReference type="ARBA" id="ARBA00022490"/>
    </source>
</evidence>
<dbReference type="GO" id="GO:0005524">
    <property type="term" value="F:ATP binding"/>
    <property type="evidence" value="ECO:0007669"/>
    <property type="project" value="UniProtKB-KW"/>
</dbReference>
<feature type="domain" description="Helicase ATP-binding" evidence="14">
    <location>
        <begin position="703"/>
        <end position="878"/>
    </location>
</feature>
<accession>A0A2P6TXA5</accession>
<keyword evidence="3" id="KW-0963">Cytoplasm</keyword>
<dbReference type="PANTHER" id="PTHR18934">
    <property type="entry name" value="ATP-DEPENDENT RNA HELICASE"/>
    <property type="match status" value="1"/>
</dbReference>
<dbReference type="InterPro" id="IPR007502">
    <property type="entry name" value="Helicase-assoc_dom"/>
</dbReference>
<evidence type="ECO:0000256" key="2">
    <source>
        <dbReference type="ARBA" id="ARBA00012552"/>
    </source>
</evidence>
<dbReference type="PROSITE" id="PS51192">
    <property type="entry name" value="HELICASE_ATP_BIND_1"/>
    <property type="match status" value="1"/>
</dbReference>
<evidence type="ECO:0000256" key="1">
    <source>
        <dbReference type="ARBA" id="ARBA00008792"/>
    </source>
</evidence>
<dbReference type="Gene3D" id="3.40.50.300">
    <property type="entry name" value="P-loop containing nucleotide triphosphate hydrolases"/>
    <property type="match status" value="2"/>
</dbReference>
<dbReference type="GO" id="GO:0003743">
    <property type="term" value="F:translation initiation factor activity"/>
    <property type="evidence" value="ECO:0007669"/>
    <property type="project" value="UniProtKB-KW"/>
</dbReference>
<evidence type="ECO:0000256" key="11">
    <source>
        <dbReference type="ARBA" id="ARBA00047984"/>
    </source>
</evidence>
<evidence type="ECO:0000256" key="7">
    <source>
        <dbReference type="ARBA" id="ARBA00022806"/>
    </source>
</evidence>
<organism evidence="16 17">
    <name type="scientific">Chlorella sorokiniana</name>
    <name type="common">Freshwater green alga</name>
    <dbReference type="NCBI Taxonomy" id="3076"/>
    <lineage>
        <taxon>Eukaryota</taxon>
        <taxon>Viridiplantae</taxon>
        <taxon>Chlorophyta</taxon>
        <taxon>core chlorophytes</taxon>
        <taxon>Trebouxiophyceae</taxon>
        <taxon>Chlorellales</taxon>
        <taxon>Chlorellaceae</taxon>
        <taxon>Chlorella clade</taxon>
        <taxon>Chlorella</taxon>
    </lineage>
</organism>
<evidence type="ECO:0000256" key="4">
    <source>
        <dbReference type="ARBA" id="ARBA00022540"/>
    </source>
</evidence>
<keyword evidence="4" id="KW-0396">Initiation factor</keyword>
<keyword evidence="9" id="KW-0648">Protein biosynthesis</keyword>
<proteinExistence type="inferred from homology"/>
<evidence type="ECO:0000256" key="9">
    <source>
        <dbReference type="ARBA" id="ARBA00022917"/>
    </source>
</evidence>
<dbReference type="FunFam" id="3.40.50.300:FF:000500">
    <property type="entry name" value="ATP-dependent RNA helicase DHX29"/>
    <property type="match status" value="1"/>
</dbReference>
<evidence type="ECO:0000259" key="15">
    <source>
        <dbReference type="PROSITE" id="PS51194"/>
    </source>
</evidence>
<protein>
    <recommendedName>
        <fullName evidence="2">RNA helicase</fullName>
        <ecNumber evidence="2">3.6.4.13</ecNumber>
    </recommendedName>
</protein>
<dbReference type="STRING" id="3076.A0A2P6TXA5"/>
<feature type="region of interest" description="Disordered" evidence="13">
    <location>
        <begin position="1"/>
        <end position="22"/>
    </location>
</feature>
<dbReference type="OrthoDB" id="5600252at2759"/>
<dbReference type="PROSITE" id="PS00690">
    <property type="entry name" value="DEAH_ATP_HELICASE"/>
    <property type="match status" value="1"/>
</dbReference>
<dbReference type="Pfam" id="PF04408">
    <property type="entry name" value="WHD_HA2"/>
    <property type="match status" value="1"/>
</dbReference>
<keyword evidence="6" id="KW-0378">Hydrolase</keyword>
<evidence type="ECO:0000259" key="14">
    <source>
        <dbReference type="PROSITE" id="PS51192"/>
    </source>
</evidence>
<feature type="region of interest" description="Disordered" evidence="13">
    <location>
        <begin position="47"/>
        <end position="67"/>
    </location>
</feature>
<dbReference type="InterPro" id="IPR002464">
    <property type="entry name" value="DNA/RNA_helicase_DEAH_CS"/>
</dbReference>
<dbReference type="SMART" id="SM00487">
    <property type="entry name" value="DEXDc"/>
    <property type="match status" value="1"/>
</dbReference>
<evidence type="ECO:0000313" key="17">
    <source>
        <dbReference type="Proteomes" id="UP000239899"/>
    </source>
</evidence>
<dbReference type="CDD" id="cd17917">
    <property type="entry name" value="DEXHc_RHA-like"/>
    <property type="match status" value="1"/>
</dbReference>
<evidence type="ECO:0000256" key="13">
    <source>
        <dbReference type="SAM" id="MobiDB-lite"/>
    </source>
</evidence>
<dbReference type="PROSITE" id="PS51194">
    <property type="entry name" value="HELICASE_CTER"/>
    <property type="match status" value="1"/>
</dbReference>
<gene>
    <name evidence="16" type="ORF">C2E21_2939</name>
</gene>
<comment type="similarity">
    <text evidence="12">Belongs to the DExH box helicase family.</text>
</comment>
<dbReference type="SMART" id="SM00490">
    <property type="entry name" value="HELICc"/>
    <property type="match status" value="1"/>
</dbReference>
<evidence type="ECO:0000256" key="6">
    <source>
        <dbReference type="ARBA" id="ARBA00022801"/>
    </source>
</evidence>
<name>A0A2P6TXA5_CHLSO</name>
<dbReference type="EC" id="3.6.4.13" evidence="2"/>
<dbReference type="Pfam" id="PF00270">
    <property type="entry name" value="DEAD"/>
    <property type="match status" value="1"/>
</dbReference>
<dbReference type="SUPFAM" id="SSF52540">
    <property type="entry name" value="P-loop containing nucleoside triphosphate hydrolases"/>
    <property type="match status" value="1"/>
</dbReference>
<dbReference type="GO" id="GO:0003724">
    <property type="term" value="F:RNA helicase activity"/>
    <property type="evidence" value="ECO:0007669"/>
    <property type="project" value="UniProtKB-EC"/>
</dbReference>
<keyword evidence="17" id="KW-1185">Reference proteome</keyword>
<evidence type="ECO:0000313" key="16">
    <source>
        <dbReference type="EMBL" id="PRW58696.1"/>
    </source>
</evidence>
<dbReference type="GO" id="GO:0003723">
    <property type="term" value="F:RNA binding"/>
    <property type="evidence" value="ECO:0007669"/>
    <property type="project" value="TreeGrafter"/>
</dbReference>
<keyword evidence="10" id="KW-0175">Coiled coil</keyword>